<accession>A0A1H6QDK7</accession>
<dbReference type="RefSeq" id="WP_143055579.1">
    <property type="nucleotide sequence ID" value="NZ_CBCSJU010000001.1"/>
</dbReference>
<organism evidence="1 2">
    <name type="scientific">Flavobacterium terrigena</name>
    <dbReference type="NCBI Taxonomy" id="402734"/>
    <lineage>
        <taxon>Bacteria</taxon>
        <taxon>Pseudomonadati</taxon>
        <taxon>Bacteroidota</taxon>
        <taxon>Flavobacteriia</taxon>
        <taxon>Flavobacteriales</taxon>
        <taxon>Flavobacteriaceae</taxon>
        <taxon>Flavobacterium</taxon>
    </lineage>
</organism>
<name>A0A1H6QDK7_9FLAO</name>
<reference evidence="2" key="1">
    <citation type="submission" date="2016-10" db="EMBL/GenBank/DDBJ databases">
        <authorList>
            <person name="Varghese N."/>
            <person name="Submissions S."/>
        </authorList>
    </citation>
    <scope>NUCLEOTIDE SEQUENCE [LARGE SCALE GENOMIC DNA]</scope>
    <source>
        <strain evidence="2">DSM 17934</strain>
    </source>
</reference>
<gene>
    <name evidence="1" type="ORF">SAMN05660918_0455</name>
</gene>
<dbReference type="AlphaFoldDB" id="A0A1H6QDK7"/>
<sequence>MKVIFSILFAITFSVFQSYNLADIRKMYVESSDSKINTTKFYDFMNKYSKNDETLLAYKGASIALKAKHATGIKQKKELFIKGVTILESVIKANPNNVENRLIRLSIQENTPKLLKYKENIDADKKQILLLFSKQSVDLKEYIKKYVNQSLVFTKAEKQQLNK</sequence>
<keyword evidence="2" id="KW-1185">Reference proteome</keyword>
<dbReference type="OrthoDB" id="663842at2"/>
<dbReference type="STRING" id="402734.SAMN05660918_0455"/>
<protein>
    <submittedName>
        <fullName evidence="1">Uncharacterized protein</fullName>
    </submittedName>
</protein>
<proteinExistence type="predicted"/>
<evidence type="ECO:0000313" key="1">
    <source>
        <dbReference type="EMBL" id="SEI41793.1"/>
    </source>
</evidence>
<dbReference type="EMBL" id="FNYA01000001">
    <property type="protein sequence ID" value="SEI41793.1"/>
    <property type="molecule type" value="Genomic_DNA"/>
</dbReference>
<evidence type="ECO:0000313" key="2">
    <source>
        <dbReference type="Proteomes" id="UP000199702"/>
    </source>
</evidence>
<dbReference type="Proteomes" id="UP000199702">
    <property type="component" value="Unassembled WGS sequence"/>
</dbReference>